<reference evidence="1" key="1">
    <citation type="journal article" date="2021" name="Proc. Natl. Acad. Sci. U.S.A.">
        <title>A Catalog of Tens of Thousands of Viruses from Human Metagenomes Reveals Hidden Associations with Chronic Diseases.</title>
        <authorList>
            <person name="Tisza M.J."/>
            <person name="Buck C.B."/>
        </authorList>
    </citation>
    <scope>NUCLEOTIDE SEQUENCE</scope>
    <source>
        <strain evidence="1">CtL4h4</strain>
    </source>
</reference>
<protein>
    <submittedName>
        <fullName evidence="1">Uncharacterized protein</fullName>
    </submittedName>
</protein>
<name>A0A8S5TFK3_9VIRU</name>
<sequence>MINFVKSNFRDMRIQKKMDQLLIHLSHIYVY</sequence>
<accession>A0A8S5TFK3</accession>
<evidence type="ECO:0000313" key="1">
    <source>
        <dbReference type="EMBL" id="DAF62046.1"/>
    </source>
</evidence>
<proteinExistence type="predicted"/>
<dbReference type="EMBL" id="BK032819">
    <property type="protein sequence ID" value="DAF62046.1"/>
    <property type="molecule type" value="Genomic_DNA"/>
</dbReference>
<organism evidence="1">
    <name type="scientific">Phage sp. ctL4h4</name>
    <dbReference type="NCBI Taxonomy" id="2828005"/>
    <lineage>
        <taxon>Viruses</taxon>
    </lineage>
</organism>